<dbReference type="EMBL" id="JAVAMP010000012">
    <property type="protein sequence ID" value="MDP5276111.1"/>
    <property type="molecule type" value="Genomic_DNA"/>
</dbReference>
<dbReference type="Proteomes" id="UP001231941">
    <property type="component" value="Unassembled WGS sequence"/>
</dbReference>
<organism evidence="1 2">
    <name type="scientific">Chengkuizengella axinellae</name>
    <dbReference type="NCBI Taxonomy" id="3064388"/>
    <lineage>
        <taxon>Bacteria</taxon>
        <taxon>Bacillati</taxon>
        <taxon>Bacillota</taxon>
        <taxon>Bacilli</taxon>
        <taxon>Bacillales</taxon>
        <taxon>Paenibacillaceae</taxon>
        <taxon>Chengkuizengella</taxon>
    </lineage>
</organism>
<name>A0ABT9J3B2_9BACL</name>
<evidence type="ECO:0000313" key="2">
    <source>
        <dbReference type="Proteomes" id="UP001231941"/>
    </source>
</evidence>
<reference evidence="1 2" key="1">
    <citation type="submission" date="2023-08" db="EMBL/GenBank/DDBJ databases">
        <authorList>
            <person name="Park J.-S."/>
        </authorList>
    </citation>
    <scope>NUCLEOTIDE SEQUENCE [LARGE SCALE GENOMIC DNA]</scope>
    <source>
        <strain evidence="1 2">2205SS18-9</strain>
    </source>
</reference>
<evidence type="ECO:0000313" key="1">
    <source>
        <dbReference type="EMBL" id="MDP5276111.1"/>
    </source>
</evidence>
<accession>A0ABT9J3B2</accession>
<dbReference type="RefSeq" id="WP_305993422.1">
    <property type="nucleotide sequence ID" value="NZ_JAVAMP010000012.1"/>
</dbReference>
<proteinExistence type="predicted"/>
<comment type="caution">
    <text evidence="1">The sequence shown here is derived from an EMBL/GenBank/DDBJ whole genome shotgun (WGS) entry which is preliminary data.</text>
</comment>
<keyword evidence="2" id="KW-1185">Reference proteome</keyword>
<dbReference type="InterPro" id="IPR043129">
    <property type="entry name" value="ATPase_NBD"/>
</dbReference>
<sequence length="401" mass="45602">MNTTYKFFVANDNGNSEHDIIINKKMIQQPNVLVKHAELTYNSDVDESSFVKNIHNELIVTVNSPSADPGMYKIGNYALKSAGDEIDNINVDHDRKYEIDLPIVNTLARIAACGIEQAFEENGLVPVDIEITVDMSTALPIKQHNEETAAKFENKFTKDKHLVTVHMGQRRVNTTIKFEFVKCVPEGFTVPFALQADFETGKWRTGEIFKEFAEEYKLESIDGQYFKDKTILGTDIGDGTTEYPVTRGNRPDRDFKHGSNHGIGRAIEKALDSFNDAINIPDSPRQYFAEVLKNPKHKFHILAKKKLQIHVDKQAERILDNIKSQLIKLRYEVDFICVYGGGSILMKEYLHPKLKELCEDYQIKLFYVPSEYAITLNAEGLDIFVNGNIFKALKEKAKTTV</sequence>
<dbReference type="CDD" id="cd24023">
    <property type="entry name" value="ASKHA_NBD_ParM_Alp7A-like"/>
    <property type="match status" value="1"/>
</dbReference>
<dbReference type="SUPFAM" id="SSF53067">
    <property type="entry name" value="Actin-like ATPase domain"/>
    <property type="match status" value="1"/>
</dbReference>
<protein>
    <submittedName>
        <fullName evidence="1">ParM/StbA family protein</fullName>
    </submittedName>
</protein>
<dbReference type="Gene3D" id="3.30.420.40">
    <property type="match status" value="2"/>
</dbReference>
<gene>
    <name evidence="1" type="ORF">Q5Y73_18595</name>
</gene>